<dbReference type="Gene3D" id="3.40.1690.10">
    <property type="entry name" value="secretion proteins EscU"/>
    <property type="match status" value="1"/>
</dbReference>
<feature type="compositionally biased region" description="Basic and acidic residues" evidence="1">
    <location>
        <begin position="7"/>
        <end position="16"/>
    </location>
</feature>
<dbReference type="RefSeq" id="WP_185130501.1">
    <property type="nucleotide sequence ID" value="NZ_JACJVO010000022.1"/>
</dbReference>
<dbReference type="PRINTS" id="PR00950">
    <property type="entry name" value="TYPE3IMSPROT"/>
</dbReference>
<protein>
    <submittedName>
        <fullName evidence="2">EscU/YscU/HrcU family type III secretion system export apparatus switch protein</fullName>
    </submittedName>
</protein>
<dbReference type="AlphaFoldDB" id="A0A7X0VWW4"/>
<evidence type="ECO:0000256" key="1">
    <source>
        <dbReference type="SAM" id="MobiDB-lite"/>
    </source>
</evidence>
<name>A0A7X0VWW4_9BACL</name>
<dbReference type="InterPro" id="IPR006135">
    <property type="entry name" value="T3SS_substrate_exporter"/>
</dbReference>
<dbReference type="PANTHER" id="PTHR30531">
    <property type="entry name" value="FLAGELLAR BIOSYNTHETIC PROTEIN FLHB"/>
    <property type="match status" value="1"/>
</dbReference>
<dbReference type="Proteomes" id="UP000564644">
    <property type="component" value="Unassembled WGS sequence"/>
</dbReference>
<dbReference type="SUPFAM" id="SSF160544">
    <property type="entry name" value="EscU C-terminal domain-like"/>
    <property type="match status" value="1"/>
</dbReference>
<dbReference type="PANTHER" id="PTHR30531:SF12">
    <property type="entry name" value="FLAGELLAR BIOSYNTHETIC PROTEIN FLHB"/>
    <property type="match status" value="1"/>
</dbReference>
<evidence type="ECO:0000313" key="2">
    <source>
        <dbReference type="EMBL" id="MBB6732832.1"/>
    </source>
</evidence>
<feature type="region of interest" description="Disordered" evidence="1">
    <location>
        <begin position="1"/>
        <end position="23"/>
    </location>
</feature>
<comment type="caution">
    <text evidence="2">The sequence shown here is derived from an EMBL/GenBank/DDBJ whole genome shotgun (WGS) entry which is preliminary data.</text>
</comment>
<gene>
    <name evidence="2" type="ORF">H7C18_18110</name>
</gene>
<organism evidence="2 3">
    <name type="scientific">Cohnella zeiphila</name>
    <dbReference type="NCBI Taxonomy" id="2761120"/>
    <lineage>
        <taxon>Bacteria</taxon>
        <taxon>Bacillati</taxon>
        <taxon>Bacillota</taxon>
        <taxon>Bacilli</taxon>
        <taxon>Bacillales</taxon>
        <taxon>Paenibacillaceae</taxon>
        <taxon>Cohnella</taxon>
    </lineage>
</organism>
<keyword evidence="3" id="KW-1185">Reference proteome</keyword>
<dbReference type="Pfam" id="PF01312">
    <property type="entry name" value="Bac_export_2"/>
    <property type="match status" value="1"/>
</dbReference>
<dbReference type="EMBL" id="JACJVO010000022">
    <property type="protein sequence ID" value="MBB6732832.1"/>
    <property type="molecule type" value="Genomic_DNA"/>
</dbReference>
<dbReference type="GO" id="GO:0009306">
    <property type="term" value="P:protein secretion"/>
    <property type="evidence" value="ECO:0007669"/>
    <property type="project" value="InterPro"/>
</dbReference>
<sequence>MNPQSEGRSRSDRAEGSDSPLRRKAVALKYSPETSSAPVVVAKGRGLIADEIVKRAQENGVPIQEDASLVEVLSKLDLEQEIPPELYRLVAEVLSFVYRADRRAGLKNAGSALLP</sequence>
<reference evidence="2 3" key="1">
    <citation type="submission" date="2020-08" db="EMBL/GenBank/DDBJ databases">
        <title>Cohnella phylogeny.</title>
        <authorList>
            <person name="Dunlap C."/>
        </authorList>
    </citation>
    <scope>NUCLEOTIDE SEQUENCE [LARGE SCALE GENOMIC DNA]</scope>
    <source>
        <strain evidence="2 3">CBP 2801</strain>
    </source>
</reference>
<proteinExistence type="predicted"/>
<dbReference type="GO" id="GO:0005886">
    <property type="term" value="C:plasma membrane"/>
    <property type="evidence" value="ECO:0007669"/>
    <property type="project" value="TreeGrafter"/>
</dbReference>
<dbReference type="InterPro" id="IPR029025">
    <property type="entry name" value="T3SS_substrate_exporter_C"/>
</dbReference>
<evidence type="ECO:0000313" key="3">
    <source>
        <dbReference type="Proteomes" id="UP000564644"/>
    </source>
</evidence>
<accession>A0A7X0VWW4</accession>